<dbReference type="GO" id="GO:0016832">
    <property type="term" value="F:aldehyde-lyase activity"/>
    <property type="evidence" value="ECO:0007669"/>
    <property type="project" value="TreeGrafter"/>
</dbReference>
<feature type="domain" description="HpcH/HpaI aldolase/citrate lyase" evidence="7">
    <location>
        <begin position="20"/>
        <end position="244"/>
    </location>
</feature>
<dbReference type="GO" id="GO:0046872">
    <property type="term" value="F:metal ion binding"/>
    <property type="evidence" value="ECO:0007669"/>
    <property type="project" value="UniProtKB-KW"/>
</dbReference>
<reference evidence="8 9" key="1">
    <citation type="submission" date="2020-08" db="EMBL/GenBank/DDBJ databases">
        <title>Genomic Encyclopedia of Type Strains, Phase IV (KMG-IV): sequencing the most valuable type-strain genomes for metagenomic binning, comparative biology and taxonomic classification.</title>
        <authorList>
            <person name="Goeker M."/>
        </authorList>
    </citation>
    <scope>NUCLEOTIDE SEQUENCE [LARGE SCALE GENOMIC DNA]</scope>
    <source>
        <strain evidence="8 9">DSM 27026</strain>
    </source>
</reference>
<dbReference type="PANTHER" id="PTHR30502">
    <property type="entry name" value="2-KETO-3-DEOXY-L-RHAMNONATE ALDOLASE"/>
    <property type="match status" value="1"/>
</dbReference>
<protein>
    <submittedName>
        <fullName evidence="8">4-hydroxy-2-oxoheptanedioate aldolase</fullName>
        <ecNumber evidence="8">4.1.2.52</ecNumber>
    </submittedName>
</protein>
<evidence type="ECO:0000313" key="9">
    <source>
        <dbReference type="Proteomes" id="UP000553706"/>
    </source>
</evidence>
<dbReference type="Gene3D" id="3.20.20.60">
    <property type="entry name" value="Phosphoenolpyruvate-binding domains"/>
    <property type="match status" value="1"/>
</dbReference>
<keyword evidence="9" id="KW-1185">Reference proteome</keyword>
<comment type="catalytic activity">
    <reaction evidence="6">
        <text>D-glyceraldehyde + pyruvate = 2-dehydro-3-deoxy-L-galactonate</text>
        <dbReference type="Rhea" id="RHEA:80055"/>
        <dbReference type="ChEBI" id="CHEBI:15361"/>
        <dbReference type="ChEBI" id="CHEBI:17378"/>
        <dbReference type="ChEBI" id="CHEBI:75545"/>
    </reaction>
</comment>
<organism evidence="8 9">
    <name type="scientific">Acidocella aromatica</name>
    <dbReference type="NCBI Taxonomy" id="1303579"/>
    <lineage>
        <taxon>Bacteria</taxon>
        <taxon>Pseudomonadati</taxon>
        <taxon>Pseudomonadota</taxon>
        <taxon>Alphaproteobacteria</taxon>
        <taxon>Acetobacterales</taxon>
        <taxon>Acidocellaceae</taxon>
        <taxon>Acidocella</taxon>
    </lineage>
</organism>
<dbReference type="Pfam" id="PF03328">
    <property type="entry name" value="HpcH_HpaI"/>
    <property type="match status" value="1"/>
</dbReference>
<dbReference type="InterPro" id="IPR040442">
    <property type="entry name" value="Pyrv_kinase-like_dom_sf"/>
</dbReference>
<evidence type="ECO:0000256" key="3">
    <source>
        <dbReference type="ARBA" id="ARBA00022723"/>
    </source>
</evidence>
<evidence type="ECO:0000256" key="5">
    <source>
        <dbReference type="ARBA" id="ARBA00023317"/>
    </source>
</evidence>
<dbReference type="FunFam" id="3.20.20.60:FF:000004">
    <property type="entry name" value="5-keto-4-deoxy-D-glucarate aldolase"/>
    <property type="match status" value="1"/>
</dbReference>
<keyword evidence="3" id="KW-0479">Metal-binding</keyword>
<name>A0A840VF12_9PROT</name>
<comment type="similarity">
    <text evidence="2">Belongs to the HpcH/HpaI aldolase family.</text>
</comment>
<proteinExistence type="inferred from homology"/>
<keyword evidence="5" id="KW-0670">Pyruvate</keyword>
<dbReference type="EC" id="4.1.2.52" evidence="8"/>
<dbReference type="RefSeq" id="WP_183267299.1">
    <property type="nucleotide sequence ID" value="NZ_JACHFJ010000014.1"/>
</dbReference>
<keyword evidence="4 8" id="KW-0456">Lyase</keyword>
<evidence type="ECO:0000256" key="2">
    <source>
        <dbReference type="ARBA" id="ARBA00005568"/>
    </source>
</evidence>
<evidence type="ECO:0000256" key="6">
    <source>
        <dbReference type="ARBA" id="ARBA00045074"/>
    </source>
</evidence>
<dbReference type="Proteomes" id="UP000553706">
    <property type="component" value="Unassembled WGS sequence"/>
</dbReference>
<evidence type="ECO:0000256" key="4">
    <source>
        <dbReference type="ARBA" id="ARBA00023239"/>
    </source>
</evidence>
<dbReference type="InterPro" id="IPR050251">
    <property type="entry name" value="HpcH-HpaI_aldolase"/>
</dbReference>
<dbReference type="InterPro" id="IPR012689">
    <property type="entry name" value="HpaI"/>
</dbReference>
<comment type="cofactor">
    <cofactor evidence="1">
        <name>a divalent metal cation</name>
        <dbReference type="ChEBI" id="CHEBI:60240"/>
    </cofactor>
</comment>
<dbReference type="PANTHER" id="PTHR30502:SF0">
    <property type="entry name" value="PHOSPHOENOLPYRUVATE CARBOXYLASE FAMILY PROTEIN"/>
    <property type="match status" value="1"/>
</dbReference>
<evidence type="ECO:0000259" key="7">
    <source>
        <dbReference type="Pfam" id="PF03328"/>
    </source>
</evidence>
<comment type="caution">
    <text evidence="8">The sequence shown here is derived from an EMBL/GenBank/DDBJ whole genome shotgun (WGS) entry which is preliminary data.</text>
</comment>
<evidence type="ECO:0000313" key="8">
    <source>
        <dbReference type="EMBL" id="MBB5374276.1"/>
    </source>
</evidence>
<dbReference type="GO" id="GO:0005737">
    <property type="term" value="C:cytoplasm"/>
    <property type="evidence" value="ECO:0007669"/>
    <property type="project" value="UniProtKB-ARBA"/>
</dbReference>
<dbReference type="NCBIfam" id="TIGR02311">
    <property type="entry name" value="HpaI"/>
    <property type="match status" value="1"/>
</dbReference>
<sequence length="268" mass="27968">MPDSTENVFKSSLARGETMIGLWLTLADPYSAEICAGAGFDWVLIDGEHAPNDLRSVLGQLQAIAPYGTEAVVRPPVGEPHRIKQLLDIGVRSLLIPMIETAEQAAAMVSAVRYPPAGIRGVGSAIARASRWGRIGDYLDHADDSVCLLLQVESGTALENLDAILAVPGVDGIFVGPADLSASLGYLGAPDHPEVQGKILDAIARIRKAGKAAGILSSDEALSQSYIDAGCGFVAVGVDATLLARGTERLARKFKPSSGPAVKPGSVY</sequence>
<dbReference type="EMBL" id="JACHFJ010000014">
    <property type="protein sequence ID" value="MBB5374276.1"/>
    <property type="molecule type" value="Genomic_DNA"/>
</dbReference>
<gene>
    <name evidence="8" type="ORF">HNP71_002548</name>
</gene>
<evidence type="ECO:0000256" key="1">
    <source>
        <dbReference type="ARBA" id="ARBA00001968"/>
    </source>
</evidence>
<dbReference type="AlphaFoldDB" id="A0A840VF12"/>
<dbReference type="InterPro" id="IPR015813">
    <property type="entry name" value="Pyrv/PenolPyrv_kinase-like_dom"/>
</dbReference>
<dbReference type="GO" id="GO:0010124">
    <property type="term" value="P:phenylacetate catabolic process"/>
    <property type="evidence" value="ECO:0007669"/>
    <property type="project" value="InterPro"/>
</dbReference>
<dbReference type="SUPFAM" id="SSF51621">
    <property type="entry name" value="Phosphoenolpyruvate/pyruvate domain"/>
    <property type="match status" value="1"/>
</dbReference>
<accession>A0A840VF12</accession>
<dbReference type="InterPro" id="IPR005000">
    <property type="entry name" value="Aldolase/citrate-lyase_domain"/>
</dbReference>